<dbReference type="AlphaFoldDB" id="A0A6N2M069"/>
<organism evidence="1">
    <name type="scientific">Salix viminalis</name>
    <name type="common">Common osier</name>
    <name type="synonym">Basket willow</name>
    <dbReference type="NCBI Taxonomy" id="40686"/>
    <lineage>
        <taxon>Eukaryota</taxon>
        <taxon>Viridiplantae</taxon>
        <taxon>Streptophyta</taxon>
        <taxon>Embryophyta</taxon>
        <taxon>Tracheophyta</taxon>
        <taxon>Spermatophyta</taxon>
        <taxon>Magnoliopsida</taxon>
        <taxon>eudicotyledons</taxon>
        <taxon>Gunneridae</taxon>
        <taxon>Pentapetalae</taxon>
        <taxon>rosids</taxon>
        <taxon>fabids</taxon>
        <taxon>Malpighiales</taxon>
        <taxon>Salicaceae</taxon>
        <taxon>Saliceae</taxon>
        <taxon>Salix</taxon>
    </lineage>
</organism>
<name>A0A6N2M069_SALVM</name>
<gene>
    <name evidence="1" type="ORF">SVIM_LOCUS298991</name>
</gene>
<protein>
    <submittedName>
        <fullName evidence="1">Uncharacterized protein</fullName>
    </submittedName>
</protein>
<evidence type="ECO:0000313" key="1">
    <source>
        <dbReference type="EMBL" id="VFU46877.1"/>
    </source>
</evidence>
<sequence>MSSFSFILTFSYGQKKNPECNIRSQVKKSCKITTRTERLDFSQVFARETGTVTTLILISIADLYDLIPYMATTSVMAKNTILAFA</sequence>
<accession>A0A6N2M069</accession>
<dbReference type="EMBL" id="CAADRP010001652">
    <property type="protein sequence ID" value="VFU46877.1"/>
    <property type="molecule type" value="Genomic_DNA"/>
</dbReference>
<reference evidence="1" key="1">
    <citation type="submission" date="2019-03" db="EMBL/GenBank/DDBJ databases">
        <authorList>
            <person name="Mank J."/>
            <person name="Almeida P."/>
        </authorList>
    </citation>
    <scope>NUCLEOTIDE SEQUENCE</scope>
    <source>
        <strain evidence="1">78183</strain>
    </source>
</reference>
<proteinExistence type="predicted"/>